<keyword evidence="7" id="KW-0807">Transducer</keyword>
<dbReference type="PRINTS" id="PR00237">
    <property type="entry name" value="GPCRRHODOPSN"/>
</dbReference>
<feature type="transmembrane region" description="Helical" evidence="8">
    <location>
        <begin position="60"/>
        <end position="80"/>
    </location>
</feature>
<reference evidence="11" key="1">
    <citation type="submission" date="2025-08" db="UniProtKB">
        <authorList>
            <consortium name="RefSeq"/>
        </authorList>
    </citation>
    <scope>IDENTIFICATION</scope>
    <source>
        <tissue evidence="11">Spleen</tissue>
    </source>
</reference>
<sequence>MMPMALNDTGSHLVVQFWDHHQPLAVAYSVVSAVGLAENVVAGSHLLLRLKRSGPTSVLLLSMTVAATAFVCALPLRIHYHLRGGDWRSGELACRLSAALHWAFMYLSTASFLCLSLDSYMAVAHPFTRLRLHKAHWAVGNVLLWVLAGGVASPLALGGSLTQTNPDNRTSCFENFVEDVGSGSYSTYALVVGFLVPCTIVLGGYPLLAWRVARGHRVWRCRRALRTLGFSMLVCALCFLPYSLTHLLRRLTSPSPFLSHLRRVTLLLVSLGSCLSPVICLPWVSRAGCRFWARLCSRRPKKIFTIYNGKLVESPCPPLRYSQALGWGSQFESYGESQAGEVGLGASKDKCPKEATLAIGHLH</sequence>
<dbReference type="Gene3D" id="1.20.1070.10">
    <property type="entry name" value="Rhodopsin 7-helix transmembrane proteins"/>
    <property type="match status" value="1"/>
</dbReference>
<accession>A0A6P5JLT3</accession>
<dbReference type="InterPro" id="IPR047160">
    <property type="entry name" value="GP183-like"/>
</dbReference>
<dbReference type="SUPFAM" id="SSF81321">
    <property type="entry name" value="Family A G protein-coupled receptor-like"/>
    <property type="match status" value="1"/>
</dbReference>
<dbReference type="RefSeq" id="XP_020832039.1">
    <property type="nucleotide sequence ID" value="XM_020976380.1"/>
</dbReference>
<feature type="transmembrane region" description="Helical" evidence="8">
    <location>
        <begin position="224"/>
        <end position="244"/>
    </location>
</feature>
<dbReference type="Proteomes" id="UP000515140">
    <property type="component" value="Unplaced"/>
</dbReference>
<dbReference type="PANTHER" id="PTHR24237:SF37">
    <property type="entry name" value="COAGULATION FACTOR II (THROMBIN) RECEPTOR-LIKE 2-RELATED"/>
    <property type="match status" value="1"/>
</dbReference>
<evidence type="ECO:0000256" key="4">
    <source>
        <dbReference type="ARBA" id="ARBA00023040"/>
    </source>
</evidence>
<organism evidence="10 11">
    <name type="scientific">Phascolarctos cinereus</name>
    <name type="common">Koala</name>
    <dbReference type="NCBI Taxonomy" id="38626"/>
    <lineage>
        <taxon>Eukaryota</taxon>
        <taxon>Metazoa</taxon>
        <taxon>Chordata</taxon>
        <taxon>Craniata</taxon>
        <taxon>Vertebrata</taxon>
        <taxon>Euteleostomi</taxon>
        <taxon>Mammalia</taxon>
        <taxon>Metatheria</taxon>
        <taxon>Diprotodontia</taxon>
        <taxon>Phascolarctidae</taxon>
        <taxon>Phascolarctos</taxon>
    </lineage>
</organism>
<keyword evidence="10" id="KW-1185">Reference proteome</keyword>
<keyword evidence="4" id="KW-0297">G-protein coupled receptor</keyword>
<feature type="transmembrane region" description="Helical" evidence="8">
    <location>
        <begin position="188"/>
        <end position="212"/>
    </location>
</feature>
<evidence type="ECO:0000256" key="3">
    <source>
        <dbReference type="ARBA" id="ARBA00022989"/>
    </source>
</evidence>
<proteinExistence type="predicted"/>
<feature type="transmembrane region" description="Helical" evidence="8">
    <location>
        <begin position="25"/>
        <end position="48"/>
    </location>
</feature>
<dbReference type="KEGG" id="pcw:110200974"/>
<comment type="subcellular location">
    <subcellularLocation>
        <location evidence="1">Membrane</location>
        <topology evidence="1">Multi-pass membrane protein</topology>
    </subcellularLocation>
</comment>
<evidence type="ECO:0000256" key="2">
    <source>
        <dbReference type="ARBA" id="ARBA00022692"/>
    </source>
</evidence>
<gene>
    <name evidence="11" type="primary">LOC110200974</name>
</gene>
<feature type="transmembrane region" description="Helical" evidence="8">
    <location>
        <begin position="264"/>
        <end position="284"/>
    </location>
</feature>
<dbReference type="AlphaFoldDB" id="A0A6P5JLT3"/>
<protein>
    <submittedName>
        <fullName evidence="11">Ovarian cancer G-protein coupled receptor 1-like</fullName>
    </submittedName>
</protein>
<dbReference type="GO" id="GO:0004930">
    <property type="term" value="F:G protein-coupled receptor activity"/>
    <property type="evidence" value="ECO:0007669"/>
    <property type="project" value="UniProtKB-KW"/>
</dbReference>
<dbReference type="Pfam" id="PF00001">
    <property type="entry name" value="7tm_1"/>
    <property type="match status" value="1"/>
</dbReference>
<dbReference type="InterPro" id="IPR017452">
    <property type="entry name" value="GPCR_Rhodpsn_7TM"/>
</dbReference>
<evidence type="ECO:0000313" key="11">
    <source>
        <dbReference type="RefSeq" id="XP_020832039.1"/>
    </source>
</evidence>
<feature type="domain" description="G-protein coupled receptors family 1 profile" evidence="9">
    <location>
        <begin position="38"/>
        <end position="280"/>
    </location>
</feature>
<keyword evidence="2 8" id="KW-0812">Transmembrane</keyword>
<feature type="transmembrane region" description="Helical" evidence="8">
    <location>
        <begin position="100"/>
        <end position="123"/>
    </location>
</feature>
<dbReference type="PANTHER" id="PTHR24237">
    <property type="entry name" value="G-PROTEIN COUPLED RECEPTOR"/>
    <property type="match status" value="1"/>
</dbReference>
<evidence type="ECO:0000256" key="8">
    <source>
        <dbReference type="SAM" id="Phobius"/>
    </source>
</evidence>
<evidence type="ECO:0000256" key="7">
    <source>
        <dbReference type="ARBA" id="ARBA00023224"/>
    </source>
</evidence>
<evidence type="ECO:0000256" key="1">
    <source>
        <dbReference type="ARBA" id="ARBA00004141"/>
    </source>
</evidence>
<dbReference type="GO" id="GO:0008142">
    <property type="term" value="F:oxysterol binding"/>
    <property type="evidence" value="ECO:0007669"/>
    <property type="project" value="InterPro"/>
</dbReference>
<dbReference type="GeneID" id="110200974"/>
<keyword evidence="6" id="KW-0675">Receptor</keyword>
<dbReference type="InParanoid" id="A0A6P5JLT3"/>
<feature type="transmembrane region" description="Helical" evidence="8">
    <location>
        <begin position="135"/>
        <end position="157"/>
    </location>
</feature>
<evidence type="ECO:0000256" key="5">
    <source>
        <dbReference type="ARBA" id="ARBA00023136"/>
    </source>
</evidence>
<keyword evidence="3 8" id="KW-1133">Transmembrane helix</keyword>
<dbReference type="PROSITE" id="PS50262">
    <property type="entry name" value="G_PROTEIN_RECEP_F1_2"/>
    <property type="match status" value="1"/>
</dbReference>
<dbReference type="InterPro" id="IPR000276">
    <property type="entry name" value="GPCR_Rhodpsn"/>
</dbReference>
<name>A0A6P5JLT3_PHACI</name>
<keyword evidence="5 8" id="KW-0472">Membrane</keyword>
<evidence type="ECO:0000259" key="9">
    <source>
        <dbReference type="PROSITE" id="PS50262"/>
    </source>
</evidence>
<dbReference type="CDD" id="cd14982">
    <property type="entry name" value="7tmA_purinoceptor-like"/>
    <property type="match status" value="1"/>
</dbReference>
<evidence type="ECO:0000256" key="6">
    <source>
        <dbReference type="ARBA" id="ARBA00023170"/>
    </source>
</evidence>
<evidence type="ECO:0000313" key="10">
    <source>
        <dbReference type="Proteomes" id="UP000515140"/>
    </source>
</evidence>
<dbReference type="GO" id="GO:0016020">
    <property type="term" value="C:membrane"/>
    <property type="evidence" value="ECO:0007669"/>
    <property type="project" value="UniProtKB-SubCell"/>
</dbReference>